<dbReference type="AlphaFoldDB" id="A0A7R8WHW9"/>
<gene>
    <name evidence="1" type="ORF">CTOB1V02_LOCUS8627</name>
</gene>
<proteinExistence type="predicted"/>
<organism evidence="1">
    <name type="scientific">Cyprideis torosa</name>
    <dbReference type="NCBI Taxonomy" id="163714"/>
    <lineage>
        <taxon>Eukaryota</taxon>
        <taxon>Metazoa</taxon>
        <taxon>Ecdysozoa</taxon>
        <taxon>Arthropoda</taxon>
        <taxon>Crustacea</taxon>
        <taxon>Oligostraca</taxon>
        <taxon>Ostracoda</taxon>
        <taxon>Podocopa</taxon>
        <taxon>Podocopida</taxon>
        <taxon>Cytherocopina</taxon>
        <taxon>Cytheroidea</taxon>
        <taxon>Cytherideidae</taxon>
        <taxon>Cyprideis</taxon>
    </lineage>
</organism>
<accession>A0A7R8WHW9</accession>
<protein>
    <submittedName>
        <fullName evidence="1">Uncharacterized protein</fullName>
    </submittedName>
</protein>
<sequence>MAAVHVEPELENAYKSGHVLEVEPHFNSNYSDQVPLHGYIDGHVAIHGYVDGQPKSGVPSSSLPAFAVLAAMAATGLIILALAAFIRQLRAKDVVDDDADSVTEIDEVISTKPSQSTSGIPEVTADPLPSLRSPPRNVKGYWEGYSQESLGYLPDIRGHQIPGIEQYFPKQKSTFRQRMRHSIEQIPIFGKRSDSSANIPKEHLENIYVY</sequence>
<name>A0A7R8WHW9_9CRUS</name>
<reference evidence="1" key="1">
    <citation type="submission" date="2020-11" db="EMBL/GenBank/DDBJ databases">
        <authorList>
            <person name="Tran Van P."/>
        </authorList>
    </citation>
    <scope>NUCLEOTIDE SEQUENCE</scope>
</reference>
<dbReference type="EMBL" id="OB662938">
    <property type="protein sequence ID" value="CAD7230771.1"/>
    <property type="molecule type" value="Genomic_DNA"/>
</dbReference>
<evidence type="ECO:0000313" key="1">
    <source>
        <dbReference type="EMBL" id="CAD7230771.1"/>
    </source>
</evidence>